<feature type="region of interest" description="Disordered" evidence="1">
    <location>
        <begin position="190"/>
        <end position="225"/>
    </location>
</feature>
<keyword evidence="2" id="KW-0472">Membrane</keyword>
<keyword evidence="4" id="KW-1185">Reference proteome</keyword>
<evidence type="ECO:0000256" key="1">
    <source>
        <dbReference type="SAM" id="MobiDB-lite"/>
    </source>
</evidence>
<feature type="transmembrane region" description="Helical" evidence="2">
    <location>
        <begin position="230"/>
        <end position="249"/>
    </location>
</feature>
<dbReference type="OrthoDB" id="5843041at2759"/>
<proteinExistence type="predicted"/>
<organism evidence="4 5">
    <name type="scientific">Haemonchus contortus</name>
    <name type="common">Barber pole worm</name>
    <dbReference type="NCBI Taxonomy" id="6289"/>
    <lineage>
        <taxon>Eukaryota</taxon>
        <taxon>Metazoa</taxon>
        <taxon>Ecdysozoa</taxon>
        <taxon>Nematoda</taxon>
        <taxon>Chromadorea</taxon>
        <taxon>Rhabditida</taxon>
        <taxon>Rhabditina</taxon>
        <taxon>Rhabditomorpha</taxon>
        <taxon>Strongyloidea</taxon>
        <taxon>Trichostrongylidae</taxon>
        <taxon>Haemonchus</taxon>
    </lineage>
</organism>
<accession>A0A7I4Y7L1</accession>
<dbReference type="WBParaSite" id="HCON_00062770-00001">
    <property type="protein sequence ID" value="HCON_00062770-00001"/>
    <property type="gene ID" value="HCON_00062770"/>
</dbReference>
<keyword evidence="2" id="KW-0812">Transmembrane</keyword>
<dbReference type="Proteomes" id="UP000025227">
    <property type="component" value="Unplaced"/>
</dbReference>
<keyword evidence="3" id="KW-0732">Signal</keyword>
<feature type="compositionally biased region" description="Polar residues" evidence="1">
    <location>
        <begin position="215"/>
        <end position="225"/>
    </location>
</feature>
<sequence length="250" mass="26716">KKMQFLSLLLLALITTIYAKLTCTRCPFHISPKGHTNCTETCEGDVCIIVVNKYFNGTIIADCIRLHDGDNFEEGPAACYREDHRTSCACTTKDRCNDPTSPISDFTFTEKPILKGYQFTPMVGGGGSPEGMNPDTSLVNGADVAQPNETDADSAESIPTTILEEAAELLTTKAAPHDVIVTKTVSLQIGDGEVPQTQQSTNSSSNDHPSHDSDAQGSAKGNSTTKSSSYLMLTAMIIGSLTMIIASVMI</sequence>
<evidence type="ECO:0000313" key="5">
    <source>
        <dbReference type="WBParaSite" id="HCON_00062770-00001"/>
    </source>
</evidence>
<keyword evidence="2" id="KW-1133">Transmembrane helix</keyword>
<feature type="chain" id="PRO_5029799084" evidence="3">
    <location>
        <begin position="20"/>
        <end position="250"/>
    </location>
</feature>
<evidence type="ECO:0000313" key="4">
    <source>
        <dbReference type="Proteomes" id="UP000025227"/>
    </source>
</evidence>
<feature type="signal peptide" evidence="3">
    <location>
        <begin position="1"/>
        <end position="19"/>
    </location>
</feature>
<evidence type="ECO:0000256" key="2">
    <source>
        <dbReference type="SAM" id="Phobius"/>
    </source>
</evidence>
<dbReference type="AlphaFoldDB" id="A0A7I4Y7L1"/>
<protein>
    <submittedName>
        <fullName evidence="5">Secreted protein</fullName>
    </submittedName>
</protein>
<reference evidence="5" key="1">
    <citation type="submission" date="2020-12" db="UniProtKB">
        <authorList>
            <consortium name="WormBaseParasite"/>
        </authorList>
    </citation>
    <scope>IDENTIFICATION</scope>
    <source>
        <strain evidence="5">MHco3</strain>
    </source>
</reference>
<name>A0A7I4Y7L1_HAECO</name>
<feature type="compositionally biased region" description="Low complexity" evidence="1">
    <location>
        <begin position="196"/>
        <end position="207"/>
    </location>
</feature>
<evidence type="ECO:0000256" key="3">
    <source>
        <dbReference type="SAM" id="SignalP"/>
    </source>
</evidence>